<name>A0A934UQM2_9BURK</name>
<dbReference type="Gene3D" id="3.30.70.120">
    <property type="match status" value="1"/>
</dbReference>
<dbReference type="InterPro" id="IPR004323">
    <property type="entry name" value="Ion_tolerance_CutA"/>
</dbReference>
<reference evidence="2" key="1">
    <citation type="submission" date="2020-12" db="EMBL/GenBank/DDBJ databases">
        <title>Ramlibacter sp. nov., isolated from a freshwater alga, Cryptomonas.</title>
        <authorList>
            <person name="Kim H.M."/>
            <person name="Jeon C.O."/>
        </authorList>
    </citation>
    <scope>NUCLEOTIDE SEQUENCE</scope>
    <source>
        <strain evidence="2">CrO1</strain>
    </source>
</reference>
<comment type="similarity">
    <text evidence="1">Belongs to the CutA family.</text>
</comment>
<evidence type="ECO:0000313" key="2">
    <source>
        <dbReference type="EMBL" id="MBK0391793.1"/>
    </source>
</evidence>
<comment type="caution">
    <text evidence="2">The sequence shown here is derived from an EMBL/GenBank/DDBJ whole genome shotgun (WGS) entry which is preliminary data.</text>
</comment>
<dbReference type="RefSeq" id="WP_200786591.1">
    <property type="nucleotide sequence ID" value="NZ_JAEDAO010000001.1"/>
</dbReference>
<dbReference type="InterPro" id="IPR015867">
    <property type="entry name" value="N-reg_PII/ATP_PRibTrfase_C"/>
</dbReference>
<protein>
    <submittedName>
        <fullName evidence="2">Divalent-cation tolerance protein CutA</fullName>
    </submittedName>
</protein>
<accession>A0A934UQM2</accession>
<dbReference type="Proteomes" id="UP000617041">
    <property type="component" value="Unassembled WGS sequence"/>
</dbReference>
<dbReference type="GO" id="GO:0010038">
    <property type="term" value="P:response to metal ion"/>
    <property type="evidence" value="ECO:0007669"/>
    <property type="project" value="InterPro"/>
</dbReference>
<dbReference type="EMBL" id="JAEDAO010000001">
    <property type="protein sequence ID" value="MBK0391793.1"/>
    <property type="molecule type" value="Genomic_DNA"/>
</dbReference>
<dbReference type="PANTHER" id="PTHR23419">
    <property type="entry name" value="DIVALENT CATION TOLERANCE CUTA-RELATED"/>
    <property type="match status" value="1"/>
</dbReference>
<sequence>MPARESMVYSVLTTVGDEAQARRLAGAAVERRLAACAQVERIESHYRWDGALHAEPEWRLVFKTSAGALEGLLAWLRGAHPYELPQLLWQAWDASPGYAAWVRAETGGSANGEPRGAG</sequence>
<gene>
    <name evidence="2" type="ORF">I8E28_04250</name>
</gene>
<dbReference type="InterPro" id="IPR011322">
    <property type="entry name" value="N-reg_PII-like_a/b"/>
</dbReference>
<dbReference type="PANTHER" id="PTHR23419:SF8">
    <property type="entry name" value="FI09726P"/>
    <property type="match status" value="1"/>
</dbReference>
<evidence type="ECO:0000256" key="1">
    <source>
        <dbReference type="ARBA" id="ARBA00010169"/>
    </source>
</evidence>
<keyword evidence="3" id="KW-1185">Reference proteome</keyword>
<proteinExistence type="inferred from homology"/>
<evidence type="ECO:0000313" key="3">
    <source>
        <dbReference type="Proteomes" id="UP000617041"/>
    </source>
</evidence>
<dbReference type="AlphaFoldDB" id="A0A934UQM2"/>
<organism evidence="2 3">
    <name type="scientific">Ramlibacter algicola</name>
    <dbReference type="NCBI Taxonomy" id="2795217"/>
    <lineage>
        <taxon>Bacteria</taxon>
        <taxon>Pseudomonadati</taxon>
        <taxon>Pseudomonadota</taxon>
        <taxon>Betaproteobacteria</taxon>
        <taxon>Burkholderiales</taxon>
        <taxon>Comamonadaceae</taxon>
        <taxon>Ramlibacter</taxon>
    </lineage>
</organism>
<dbReference type="GO" id="GO:0005507">
    <property type="term" value="F:copper ion binding"/>
    <property type="evidence" value="ECO:0007669"/>
    <property type="project" value="TreeGrafter"/>
</dbReference>
<dbReference type="Pfam" id="PF03091">
    <property type="entry name" value="CutA1"/>
    <property type="match status" value="1"/>
</dbReference>
<dbReference type="SUPFAM" id="SSF54913">
    <property type="entry name" value="GlnB-like"/>
    <property type="match status" value="1"/>
</dbReference>